<dbReference type="OrthoDB" id="7832706at2"/>
<keyword evidence="2" id="KW-1185">Reference proteome</keyword>
<proteinExistence type="predicted"/>
<protein>
    <submittedName>
        <fullName evidence="1">Uncharacterized protein</fullName>
    </submittedName>
</protein>
<evidence type="ECO:0000313" key="1">
    <source>
        <dbReference type="EMBL" id="GGO34429.1"/>
    </source>
</evidence>
<name>A0A918DD11_9RHOB</name>
<dbReference type="Proteomes" id="UP000598196">
    <property type="component" value="Unassembled WGS sequence"/>
</dbReference>
<reference evidence="1 2" key="1">
    <citation type="journal article" date="2014" name="Int. J. Syst. Evol. Microbiol.">
        <title>Complete genome sequence of Corynebacterium casei LMG S-19264T (=DSM 44701T), isolated from a smear-ripened cheese.</title>
        <authorList>
            <consortium name="US DOE Joint Genome Institute (JGI-PGF)"/>
            <person name="Walter F."/>
            <person name="Albersmeier A."/>
            <person name="Kalinowski J."/>
            <person name="Ruckert C."/>
        </authorList>
    </citation>
    <scope>NUCLEOTIDE SEQUENCE [LARGE SCALE GENOMIC DNA]</scope>
    <source>
        <strain evidence="1 2">CGMCC 1.7029</strain>
    </source>
</reference>
<accession>A0A918DD11</accession>
<organism evidence="1 2">
    <name type="scientific">Gemmobacter aquaticus</name>
    <dbReference type="NCBI Taxonomy" id="490185"/>
    <lineage>
        <taxon>Bacteria</taxon>
        <taxon>Pseudomonadati</taxon>
        <taxon>Pseudomonadota</taxon>
        <taxon>Alphaproteobacteria</taxon>
        <taxon>Rhodobacterales</taxon>
        <taxon>Paracoccaceae</taxon>
        <taxon>Gemmobacter</taxon>
    </lineage>
</organism>
<dbReference type="RefSeq" id="WP_146287614.1">
    <property type="nucleotide sequence ID" value="NZ_BMLP01000005.1"/>
</dbReference>
<sequence>MLKTQFCLNQSSDVLTGAYALSDRPMNAQIVLAARVKGFRAFSRLRKNGYYALYCLSCGEVLRARHSVILQSQPTCHSCLAEKHKRIALDAGLVLLGRDPKSRHYGIFRALCGHELRREFEFVQRMARGEAAARCETCHAQRQQATALARGWRLIGADPAGRVSYRLYAHLACGAELPIALANMESGRFSCPRCGMAWPAAQSALYVMQFLLNGKEPAIKLGFSKDPASRLSHQLLSGVTTPGQLLRVVPMPTGAAAIQTEKSLHKRILVEMPSARLAPHLFRGQIRVKSEIYAIAALPLINRMLDEVRSAA</sequence>
<gene>
    <name evidence="1" type="ORF">GCM10010991_25190</name>
</gene>
<dbReference type="EMBL" id="BMLP01000005">
    <property type="protein sequence ID" value="GGO34429.1"/>
    <property type="molecule type" value="Genomic_DNA"/>
</dbReference>
<comment type="caution">
    <text evidence="1">The sequence shown here is derived from an EMBL/GenBank/DDBJ whole genome shotgun (WGS) entry which is preliminary data.</text>
</comment>
<dbReference type="AlphaFoldDB" id="A0A918DD11"/>
<evidence type="ECO:0000313" key="2">
    <source>
        <dbReference type="Proteomes" id="UP000598196"/>
    </source>
</evidence>